<dbReference type="Gene3D" id="3.80.10.10">
    <property type="entry name" value="Ribonuclease Inhibitor"/>
    <property type="match status" value="2"/>
</dbReference>
<organism evidence="1 2">
    <name type="scientific">Papaver atlanticum</name>
    <dbReference type="NCBI Taxonomy" id="357466"/>
    <lineage>
        <taxon>Eukaryota</taxon>
        <taxon>Viridiplantae</taxon>
        <taxon>Streptophyta</taxon>
        <taxon>Embryophyta</taxon>
        <taxon>Tracheophyta</taxon>
        <taxon>Spermatophyta</taxon>
        <taxon>Magnoliopsida</taxon>
        <taxon>Ranunculales</taxon>
        <taxon>Papaveraceae</taxon>
        <taxon>Papaveroideae</taxon>
        <taxon>Papaver</taxon>
    </lineage>
</organism>
<reference evidence="1" key="1">
    <citation type="submission" date="2022-04" db="EMBL/GenBank/DDBJ databases">
        <title>A functionally conserved STORR gene fusion in Papaver species that diverged 16.8 million years ago.</title>
        <authorList>
            <person name="Catania T."/>
        </authorList>
    </citation>
    <scope>NUCLEOTIDE SEQUENCE</scope>
    <source>
        <strain evidence="1">S-188037</strain>
    </source>
</reference>
<proteinExistence type="predicted"/>
<dbReference type="AlphaFoldDB" id="A0AAD4XX01"/>
<gene>
    <name evidence="1" type="ORF">MKW98_002885</name>
</gene>
<evidence type="ECO:0000313" key="1">
    <source>
        <dbReference type="EMBL" id="KAI3954779.1"/>
    </source>
</evidence>
<dbReference type="PANTHER" id="PTHR36766:SF70">
    <property type="entry name" value="DISEASE RESISTANCE PROTEIN RGA4"/>
    <property type="match status" value="1"/>
</dbReference>
<comment type="caution">
    <text evidence="1">The sequence shown here is derived from an EMBL/GenBank/DDBJ whole genome shotgun (WGS) entry which is preliminary data.</text>
</comment>
<dbReference type="SUPFAM" id="SSF52058">
    <property type="entry name" value="L domain-like"/>
    <property type="match status" value="1"/>
</dbReference>
<dbReference type="Proteomes" id="UP001202328">
    <property type="component" value="Unassembled WGS sequence"/>
</dbReference>
<sequence>MDHLVEWSDAVSSSSSFPLLERLKVTYCPKFTCMPFQFPSLKAVYFCRCNGKSISSLVESNLSSLINIYIKLCDGIVFLPQALLRGSDILYFLQVESCESFQGFIPDRNLEDEDVKAIRNQVITNNSLHVLKICHLRSQKCMLRSIGYLPKLETLEIGPFTEEPDFFPFPAANVDEQGTASGGYFPSLRELSITGWSTVSLPDHIQHITSLQTLEICCFDSLVALPEWLGDYACLRELVISECKNLKYLPSKEQMQRLASLKQLSVFKSPIMKDRCIRGGEEFYKISHLPPIRF</sequence>
<dbReference type="PANTHER" id="PTHR36766">
    <property type="entry name" value="PLANT BROAD-SPECTRUM MILDEW RESISTANCE PROTEIN RPW8"/>
    <property type="match status" value="1"/>
</dbReference>
<accession>A0AAD4XX01</accession>
<dbReference type="EMBL" id="JAJJMB010001870">
    <property type="protein sequence ID" value="KAI3954779.1"/>
    <property type="molecule type" value="Genomic_DNA"/>
</dbReference>
<evidence type="ECO:0000313" key="2">
    <source>
        <dbReference type="Proteomes" id="UP001202328"/>
    </source>
</evidence>
<dbReference type="InterPro" id="IPR032675">
    <property type="entry name" value="LRR_dom_sf"/>
</dbReference>
<protein>
    <submittedName>
        <fullName evidence="1">Uncharacterized protein</fullName>
    </submittedName>
</protein>
<name>A0AAD4XX01_9MAGN</name>
<keyword evidence="2" id="KW-1185">Reference proteome</keyword>